<dbReference type="GO" id="GO:0006689">
    <property type="term" value="P:ganglioside catabolic process"/>
    <property type="evidence" value="ECO:0007669"/>
    <property type="project" value="TreeGrafter"/>
</dbReference>
<protein>
    <recommendedName>
        <fullName evidence="3">exo-alpha-sialidase</fullName>
        <ecNumber evidence="3">3.2.1.18</ecNumber>
    </recommendedName>
</protein>
<keyword evidence="4" id="KW-0677">Repeat</keyword>
<organism evidence="7 8">
    <name type="scientific">Pedobacter heparinus (strain ATCC 13125 / DSM 2366 / CIP 104194 / JCM 7457 / NBRC 12017 / NCIMB 9290 / NRRL B-14731 / HIM 762-3)</name>
    <dbReference type="NCBI Taxonomy" id="485917"/>
    <lineage>
        <taxon>Bacteria</taxon>
        <taxon>Pseudomonadati</taxon>
        <taxon>Bacteroidota</taxon>
        <taxon>Sphingobacteriia</taxon>
        <taxon>Sphingobacteriales</taxon>
        <taxon>Sphingobacteriaceae</taxon>
        <taxon>Pedobacter</taxon>
    </lineage>
</organism>
<dbReference type="InterPro" id="IPR026856">
    <property type="entry name" value="Sialidase_fam"/>
</dbReference>
<dbReference type="Proteomes" id="UP000000852">
    <property type="component" value="Chromosome"/>
</dbReference>
<sequence>MNNRKIFNHFILFIFIAAALACSDKIYKARDRGGISIKAEPTINPIFKRLEVNPYLRLEIDIPEGTEAITFQQFKGSIETAGLQDIAKLELYQGDDQQELSKNKLLGSTIPSTNQFSITLGTTLTPGKHSLWLSVTLKDNADIDHQLRIRADQLTNASGLIYKVAQHQISSRYLGIALRKPNDENVHTYRIPGMITTDKGTLISVYDIRYDNDKDLPGNIDVGMSRSTDGGKTWDTMKNIMDMGGPADNSGSGDPSILFDPVTKTIWVSALWSKGNRSIAGSGPGLSPEETGQFLVTSSKDDGLTWTKPYSITNQVKNPEWRLFFPGPGNGIAMADGKIVFPAQYWDAAKMPHSTLIYSDDHGKSWKAGLGAKSNTTEAQLVETNPGTLMLNMRDNRGGFRSVATTKDMGQSWIEHATSYSALPDPVCMASLIKVNVKFKRVSKDVLFFSNLNISTPPRAHTTIKASLDLGESWQPVNLLHLDERKSYGYSVLTKIDDQTLGLLYEGIRTLLFVKIPVKDIIK</sequence>
<comment type="similarity">
    <text evidence="2">Belongs to the glycosyl hydrolase 33 family.</text>
</comment>
<evidence type="ECO:0000256" key="2">
    <source>
        <dbReference type="ARBA" id="ARBA00009348"/>
    </source>
</evidence>
<dbReference type="SUPFAM" id="SSF50939">
    <property type="entry name" value="Sialidases"/>
    <property type="match status" value="1"/>
</dbReference>
<evidence type="ECO:0000256" key="1">
    <source>
        <dbReference type="ARBA" id="ARBA00000427"/>
    </source>
</evidence>
<dbReference type="CAZy" id="GH33">
    <property type="family name" value="Glycoside Hydrolase Family 33"/>
</dbReference>
<dbReference type="Pfam" id="PF14873">
    <property type="entry name" value="BNR_assoc_N"/>
    <property type="match status" value="1"/>
</dbReference>
<dbReference type="OrthoDB" id="7294637at2"/>
<dbReference type="InterPro" id="IPR029456">
    <property type="entry name" value="Sialidase_N"/>
</dbReference>
<dbReference type="PANTHER" id="PTHR10628">
    <property type="entry name" value="SIALIDASE"/>
    <property type="match status" value="1"/>
</dbReference>
<feature type="domain" description="Sialidase" evidence="5">
    <location>
        <begin position="218"/>
        <end position="498"/>
    </location>
</feature>
<evidence type="ECO:0000259" key="5">
    <source>
        <dbReference type="Pfam" id="PF13088"/>
    </source>
</evidence>
<dbReference type="InterPro" id="IPR011040">
    <property type="entry name" value="Sialidase"/>
</dbReference>
<dbReference type="PANTHER" id="PTHR10628:SF30">
    <property type="entry name" value="EXO-ALPHA-SIALIDASE"/>
    <property type="match status" value="1"/>
</dbReference>
<dbReference type="PROSITE" id="PS51257">
    <property type="entry name" value="PROKAR_LIPOPROTEIN"/>
    <property type="match status" value="1"/>
</dbReference>
<proteinExistence type="inferred from homology"/>
<keyword evidence="7" id="KW-0326">Glycosidase</keyword>
<dbReference type="eggNOG" id="COG4409">
    <property type="taxonomic scope" value="Bacteria"/>
</dbReference>
<evidence type="ECO:0000259" key="6">
    <source>
        <dbReference type="Pfam" id="PF14873"/>
    </source>
</evidence>
<dbReference type="EC" id="3.2.1.18" evidence="3"/>
<gene>
    <name evidence="7" type="ordered locus">Phep_3253</name>
</gene>
<dbReference type="GO" id="GO:0009313">
    <property type="term" value="P:oligosaccharide catabolic process"/>
    <property type="evidence" value="ECO:0007669"/>
    <property type="project" value="TreeGrafter"/>
</dbReference>
<dbReference type="PRINTS" id="PR01803">
    <property type="entry name" value="TCSIALIDASE"/>
</dbReference>
<keyword evidence="8" id="KW-1185">Reference proteome</keyword>
<evidence type="ECO:0000313" key="7">
    <source>
        <dbReference type="EMBL" id="ACU05448.1"/>
    </source>
</evidence>
<dbReference type="HOGENOM" id="CLU_024620_0_0_10"/>
<dbReference type="GO" id="GO:0005737">
    <property type="term" value="C:cytoplasm"/>
    <property type="evidence" value="ECO:0007669"/>
    <property type="project" value="TreeGrafter"/>
</dbReference>
<comment type="catalytic activity">
    <reaction evidence="1">
        <text>Hydrolysis of alpha-(2-&gt;3)-, alpha-(2-&gt;6)-, alpha-(2-&gt;8)- glycosidic linkages of terminal sialic acid residues in oligosaccharides, glycoproteins, glycolipids, colominic acid and synthetic substrates.</text>
        <dbReference type="EC" id="3.2.1.18"/>
    </reaction>
</comment>
<dbReference type="EMBL" id="CP001681">
    <property type="protein sequence ID" value="ACU05448.1"/>
    <property type="molecule type" value="Genomic_DNA"/>
</dbReference>
<dbReference type="RefSeq" id="WP_015809057.1">
    <property type="nucleotide sequence ID" value="NC_013061.1"/>
</dbReference>
<reference evidence="7 8" key="1">
    <citation type="journal article" date="2009" name="Stand. Genomic Sci.">
        <title>Complete genome sequence of Pedobacter heparinus type strain (HIM 762-3).</title>
        <authorList>
            <person name="Han C."/>
            <person name="Spring S."/>
            <person name="Lapidus A."/>
            <person name="Del Rio T.G."/>
            <person name="Tice H."/>
            <person name="Copeland A."/>
            <person name="Cheng J.F."/>
            <person name="Lucas S."/>
            <person name="Chen F."/>
            <person name="Nolan M."/>
            <person name="Bruce D."/>
            <person name="Goodwin L."/>
            <person name="Pitluck S."/>
            <person name="Ivanova N."/>
            <person name="Mavromatis K."/>
            <person name="Mikhailova N."/>
            <person name="Pati A."/>
            <person name="Chen A."/>
            <person name="Palaniappan K."/>
            <person name="Land M."/>
            <person name="Hauser L."/>
            <person name="Chang Y.J."/>
            <person name="Jeffries C.C."/>
            <person name="Saunders E."/>
            <person name="Chertkov O."/>
            <person name="Brettin T."/>
            <person name="Goker M."/>
            <person name="Rohde M."/>
            <person name="Bristow J."/>
            <person name="Eisen J.A."/>
            <person name="Markowitz V."/>
            <person name="Hugenholtz P."/>
            <person name="Kyrpides N.C."/>
            <person name="Klenk H.P."/>
            <person name="Detter J.C."/>
        </authorList>
    </citation>
    <scope>NUCLEOTIDE SEQUENCE [LARGE SCALE GENOMIC DNA]</scope>
    <source>
        <strain evidence="8">ATCC 13125 / DSM 2366 / CIP 104194 / JCM 7457 / NBRC 12017 / NCIMB 9290 / NRRL B-14731 / HIM 762-3</strain>
    </source>
</reference>
<dbReference type="GO" id="GO:0016020">
    <property type="term" value="C:membrane"/>
    <property type="evidence" value="ECO:0007669"/>
    <property type="project" value="TreeGrafter"/>
</dbReference>
<keyword evidence="7" id="KW-0378">Hydrolase</keyword>
<dbReference type="CDD" id="cd15482">
    <property type="entry name" value="Sialidase_non-viral"/>
    <property type="match status" value="1"/>
</dbReference>
<evidence type="ECO:0000256" key="3">
    <source>
        <dbReference type="ARBA" id="ARBA00012733"/>
    </source>
</evidence>
<feature type="domain" description="Sialidase N-terminal" evidence="6">
    <location>
        <begin position="36"/>
        <end position="157"/>
    </location>
</feature>
<dbReference type="InterPro" id="IPR036278">
    <property type="entry name" value="Sialidase_sf"/>
</dbReference>
<dbReference type="InterPro" id="IPR008377">
    <property type="entry name" value="Sialidase_trypan"/>
</dbReference>
<evidence type="ECO:0000313" key="8">
    <source>
        <dbReference type="Proteomes" id="UP000000852"/>
    </source>
</evidence>
<accession>C6Y405</accession>
<name>C6Y405_PEDHD</name>
<dbReference type="KEGG" id="phe:Phep_3253"/>
<evidence type="ECO:0000256" key="4">
    <source>
        <dbReference type="ARBA" id="ARBA00022737"/>
    </source>
</evidence>
<dbReference type="AlphaFoldDB" id="C6Y405"/>
<dbReference type="Gene3D" id="2.120.10.10">
    <property type="match status" value="1"/>
</dbReference>
<dbReference type="STRING" id="485917.Phep_3253"/>
<dbReference type="GO" id="GO:0004308">
    <property type="term" value="F:exo-alpha-sialidase activity"/>
    <property type="evidence" value="ECO:0007669"/>
    <property type="project" value="UniProtKB-EC"/>
</dbReference>
<dbReference type="Pfam" id="PF13088">
    <property type="entry name" value="BNR_2"/>
    <property type="match status" value="1"/>
</dbReference>